<evidence type="ECO:0000313" key="4">
    <source>
        <dbReference type="Proteomes" id="UP000291088"/>
    </source>
</evidence>
<feature type="coiled-coil region" evidence="1">
    <location>
        <begin position="17"/>
        <end position="44"/>
    </location>
</feature>
<dbReference type="Proteomes" id="UP000291088">
    <property type="component" value="Unassembled WGS sequence"/>
</dbReference>
<keyword evidence="1" id="KW-0175">Coiled coil</keyword>
<dbReference type="GO" id="GO:0005198">
    <property type="term" value="F:structural molecule activity"/>
    <property type="evidence" value="ECO:0007669"/>
    <property type="project" value="InterPro"/>
</dbReference>
<feature type="non-terminal residue" evidence="3">
    <location>
        <position position="1"/>
    </location>
</feature>
<accession>A0A4Q2S8C1</accession>
<dbReference type="Pfam" id="PF00038">
    <property type="entry name" value="Filament"/>
    <property type="match status" value="1"/>
</dbReference>
<evidence type="ECO:0000256" key="1">
    <source>
        <dbReference type="SAM" id="Coils"/>
    </source>
</evidence>
<dbReference type="PANTHER" id="PTHR23239:SF207">
    <property type="entry name" value="KERATIN, TYPE I CYTOSKELETAL 24"/>
    <property type="match status" value="1"/>
</dbReference>
<dbReference type="Gene3D" id="1.20.5.1160">
    <property type="entry name" value="Vasodilator-stimulated phosphoprotein"/>
    <property type="match status" value="1"/>
</dbReference>
<dbReference type="AlphaFoldDB" id="A0A4Q2S8C1"/>
<sequence length="118" mass="13043">ALRVSVEADINGLRRVLDDLTMSRSGLESQLESLNEEIIYLKKNHEEEMKGFQGTGVAQVSVEMNAAPGIDLTEILNGMRGQYEAMAEQNRKVAEDAFNKMSNKLKKEISAGAQQVQS</sequence>
<reference evidence="3 4" key="1">
    <citation type="submission" date="2019-01" db="EMBL/GenBank/DDBJ databases">
        <authorList>
            <person name="Deng T."/>
        </authorList>
    </citation>
    <scope>NUCLEOTIDE SEQUENCE [LARGE SCALE GENOMIC DNA]</scope>
    <source>
        <strain evidence="3 4">F8825</strain>
    </source>
</reference>
<proteinExistence type="predicted"/>
<dbReference type="PANTHER" id="PTHR23239">
    <property type="entry name" value="INTERMEDIATE FILAMENT"/>
    <property type="match status" value="1"/>
</dbReference>
<keyword evidence="4" id="KW-1185">Reference proteome</keyword>
<evidence type="ECO:0000313" key="3">
    <source>
        <dbReference type="EMBL" id="RYB96899.1"/>
    </source>
</evidence>
<dbReference type="PROSITE" id="PS51842">
    <property type="entry name" value="IF_ROD_2"/>
    <property type="match status" value="1"/>
</dbReference>
<evidence type="ECO:0000259" key="2">
    <source>
        <dbReference type="PROSITE" id="PS51842"/>
    </source>
</evidence>
<feature type="non-terminal residue" evidence="3">
    <location>
        <position position="118"/>
    </location>
</feature>
<dbReference type="GO" id="GO:0045109">
    <property type="term" value="P:intermediate filament organization"/>
    <property type="evidence" value="ECO:0007669"/>
    <property type="project" value="TreeGrafter"/>
</dbReference>
<comment type="caution">
    <text evidence="3">The sequence shown here is derived from an EMBL/GenBank/DDBJ whole genome shotgun (WGS) entry which is preliminary data.</text>
</comment>
<feature type="domain" description="IF rod" evidence="2">
    <location>
        <begin position="1"/>
        <end position="118"/>
    </location>
</feature>
<organism evidence="3 4">
    <name type="scientific">Ciceribacter ferrooxidans</name>
    <dbReference type="NCBI Taxonomy" id="2509717"/>
    <lineage>
        <taxon>Bacteria</taxon>
        <taxon>Pseudomonadati</taxon>
        <taxon>Pseudomonadota</taxon>
        <taxon>Alphaproteobacteria</taxon>
        <taxon>Hyphomicrobiales</taxon>
        <taxon>Rhizobiaceae</taxon>
        <taxon>Ciceribacter</taxon>
    </lineage>
</organism>
<dbReference type="EMBL" id="SDVB01000394">
    <property type="protein sequence ID" value="RYB96899.1"/>
    <property type="molecule type" value="Genomic_DNA"/>
</dbReference>
<dbReference type="InterPro" id="IPR002957">
    <property type="entry name" value="Keratin_I"/>
</dbReference>
<name>A0A4Q2S8C1_9HYPH</name>
<gene>
    <name evidence="3" type="ORF">EUU22_24285</name>
</gene>
<dbReference type="PRINTS" id="PR01248">
    <property type="entry name" value="TYPE1KERATIN"/>
</dbReference>
<dbReference type="InterPro" id="IPR039008">
    <property type="entry name" value="IF_rod_dom"/>
</dbReference>
<dbReference type="GO" id="GO:0005856">
    <property type="term" value="C:cytoskeleton"/>
    <property type="evidence" value="ECO:0007669"/>
    <property type="project" value="TreeGrafter"/>
</dbReference>
<protein>
    <recommendedName>
        <fullName evidence="2">IF rod domain-containing protein</fullName>
    </recommendedName>
</protein>
<dbReference type="Gene3D" id="1.20.5.500">
    <property type="entry name" value="Single helix bin"/>
    <property type="match status" value="1"/>
</dbReference>